<comment type="caution">
    <text evidence="2">The sequence shown here is derived from an EMBL/GenBank/DDBJ whole genome shotgun (WGS) entry which is preliminary data.</text>
</comment>
<feature type="region of interest" description="Disordered" evidence="1">
    <location>
        <begin position="119"/>
        <end position="159"/>
    </location>
</feature>
<evidence type="ECO:0000256" key="1">
    <source>
        <dbReference type="SAM" id="MobiDB-lite"/>
    </source>
</evidence>
<proteinExistence type="predicted"/>
<protein>
    <submittedName>
        <fullName evidence="2">Uncharacterized protein</fullName>
    </submittedName>
</protein>
<reference evidence="2" key="2">
    <citation type="submission" date="2022-01" db="EMBL/GenBank/DDBJ databases">
        <authorList>
            <person name="Yamashiro T."/>
            <person name="Shiraishi A."/>
            <person name="Satake H."/>
            <person name="Nakayama K."/>
        </authorList>
    </citation>
    <scope>NUCLEOTIDE SEQUENCE</scope>
</reference>
<evidence type="ECO:0000313" key="3">
    <source>
        <dbReference type="Proteomes" id="UP001151760"/>
    </source>
</evidence>
<dbReference type="Proteomes" id="UP001151760">
    <property type="component" value="Unassembled WGS sequence"/>
</dbReference>
<organism evidence="2 3">
    <name type="scientific">Tanacetum coccineum</name>
    <dbReference type="NCBI Taxonomy" id="301880"/>
    <lineage>
        <taxon>Eukaryota</taxon>
        <taxon>Viridiplantae</taxon>
        <taxon>Streptophyta</taxon>
        <taxon>Embryophyta</taxon>
        <taxon>Tracheophyta</taxon>
        <taxon>Spermatophyta</taxon>
        <taxon>Magnoliopsida</taxon>
        <taxon>eudicotyledons</taxon>
        <taxon>Gunneridae</taxon>
        <taxon>Pentapetalae</taxon>
        <taxon>asterids</taxon>
        <taxon>campanulids</taxon>
        <taxon>Asterales</taxon>
        <taxon>Asteraceae</taxon>
        <taxon>Asteroideae</taxon>
        <taxon>Anthemideae</taxon>
        <taxon>Anthemidinae</taxon>
        <taxon>Tanacetum</taxon>
    </lineage>
</organism>
<evidence type="ECO:0000313" key="2">
    <source>
        <dbReference type="EMBL" id="GJT25982.1"/>
    </source>
</evidence>
<keyword evidence="3" id="KW-1185">Reference proteome</keyword>
<name>A0ABQ5CIQ1_9ASTR</name>
<accession>A0ABQ5CIQ1</accession>
<reference evidence="2" key="1">
    <citation type="journal article" date="2022" name="Int. J. Mol. Sci.">
        <title>Draft Genome of Tanacetum Coccineum: Genomic Comparison of Closely Related Tanacetum-Family Plants.</title>
        <authorList>
            <person name="Yamashiro T."/>
            <person name="Shiraishi A."/>
            <person name="Nakayama K."/>
            <person name="Satake H."/>
        </authorList>
    </citation>
    <scope>NUCLEOTIDE SEQUENCE</scope>
</reference>
<dbReference type="EMBL" id="BQNB010014256">
    <property type="protein sequence ID" value="GJT25982.1"/>
    <property type="molecule type" value="Genomic_DNA"/>
</dbReference>
<gene>
    <name evidence="2" type="ORF">Tco_0895919</name>
</gene>
<sequence length="203" mass="21644">MGARNSQSIERVLVPPGSVVVPTGSVITTGSILVSPGSVITTGSILVSLVWSKGAIVVQDKVHGLKEDLVMVFGQGNMGLTLIMRELLVIDMAELVRLQICEKIDDTWAWVALGPERQPNAAAGSPRATEDAPAVDEGDQVVPAPVQAPPPPPGAARTMPRRMDRLEEDVHGIHGALAEQREVIGARARDRISSVWKLKKSLT</sequence>